<dbReference type="PANTHER" id="PTHR33744">
    <property type="entry name" value="CARBOHYDRATE DIACID REGULATOR"/>
    <property type="match status" value="1"/>
</dbReference>
<evidence type="ECO:0000313" key="2">
    <source>
        <dbReference type="EMBL" id="MSE00544.1"/>
    </source>
</evidence>
<dbReference type="Pfam" id="PF13556">
    <property type="entry name" value="HTH_30"/>
    <property type="match status" value="1"/>
</dbReference>
<dbReference type="Gene3D" id="1.10.10.2840">
    <property type="entry name" value="PucR C-terminal helix-turn-helix domain"/>
    <property type="match status" value="1"/>
</dbReference>
<organism evidence="2">
    <name type="scientific">Bacillus velezensis</name>
    <dbReference type="NCBI Taxonomy" id="492670"/>
    <lineage>
        <taxon>Bacteria</taxon>
        <taxon>Bacillati</taxon>
        <taxon>Bacillota</taxon>
        <taxon>Bacilli</taxon>
        <taxon>Bacillales</taxon>
        <taxon>Bacillaceae</taxon>
        <taxon>Bacillus</taxon>
        <taxon>Bacillus amyloliquefaciens group</taxon>
    </lineage>
</organism>
<gene>
    <name evidence="2" type="ORF">GKC39_00520</name>
</gene>
<evidence type="ECO:0000259" key="1">
    <source>
        <dbReference type="Pfam" id="PF13556"/>
    </source>
</evidence>
<dbReference type="InterPro" id="IPR025736">
    <property type="entry name" value="PucR_C-HTH_dom"/>
</dbReference>
<dbReference type="InterPro" id="IPR051448">
    <property type="entry name" value="CdaR-like_regulators"/>
</dbReference>
<proteinExistence type="predicted"/>
<dbReference type="SUPFAM" id="SSF46689">
    <property type="entry name" value="Homeodomain-like"/>
    <property type="match status" value="1"/>
</dbReference>
<accession>A0A6A8LAK8</accession>
<reference evidence="2" key="1">
    <citation type="submission" date="2019-11" db="EMBL/GenBank/DDBJ databases">
        <title>Draft Genome Sequence of Plant Growth-Promoting Rhizosphere-Associated Bacteria.</title>
        <authorList>
            <person name="Vasilyev I.Y."/>
            <person name="Radchenko V."/>
            <person name="Ilnitskaya E.V."/>
        </authorList>
    </citation>
    <scope>NUCLEOTIDE SEQUENCE</scope>
    <source>
        <strain evidence="2">VRA_517_n</strain>
    </source>
</reference>
<comment type="caution">
    <text evidence="2">The sequence shown here is derived from an EMBL/GenBank/DDBJ whole genome shotgun (WGS) entry which is preliminary data.</text>
</comment>
<dbReference type="InterPro" id="IPR042070">
    <property type="entry name" value="PucR_C-HTH_sf"/>
</dbReference>
<feature type="domain" description="PucR C-terminal helix-turn-helix" evidence="1">
    <location>
        <begin position="235"/>
        <end position="288"/>
    </location>
</feature>
<dbReference type="AlphaFoldDB" id="A0A6A8LAK8"/>
<protein>
    <submittedName>
        <fullName evidence="2">PucR family transcriptional regulator</fullName>
    </submittedName>
</protein>
<name>A0A6A8LAK8_BACVE</name>
<dbReference type="InterPro" id="IPR009057">
    <property type="entry name" value="Homeodomain-like_sf"/>
</dbReference>
<sequence>MNPLLAIYPRAVLSDTCCTAEDVFCFYDEKRRVYVAIPKEDITPKEKLLLESFLTPAEEKGVFFPETAAAKRWRRFLLEEGPVPDVKEPRVRFIHYDLLGERDWGAFTEALRHFWPVSYTVVRTGRDHGVIVEEEKLEAPDSDDIASFVKILEGDFYFSVRFFVGRYYCKGERLRLHYQREQQYCQIGRRHLPQLSTLTAETVFPAMLTEESREKLSALLHEEAALLFQKEPELKHTIQTFIEHNSNMSLTSKKLHLHRNSLQYRIDKFAERSGIDIKTYRGALLAYFICLQYEKSH</sequence>
<dbReference type="RefSeq" id="WP_003150820.1">
    <property type="nucleotide sequence ID" value="NZ_BPWC01000003.1"/>
</dbReference>
<dbReference type="PANTHER" id="PTHR33744:SF15">
    <property type="entry name" value="CARBOHYDRATE DIACID REGULATOR"/>
    <property type="match status" value="1"/>
</dbReference>
<dbReference type="EMBL" id="WKKV01000001">
    <property type="protein sequence ID" value="MSE00544.1"/>
    <property type="molecule type" value="Genomic_DNA"/>
</dbReference>